<protein>
    <submittedName>
        <fullName evidence="2">Ribonuclease III</fullName>
    </submittedName>
</protein>
<dbReference type="InterPro" id="IPR036389">
    <property type="entry name" value="RNase_III_sf"/>
</dbReference>
<dbReference type="Proteomes" id="UP000053732">
    <property type="component" value="Unassembled WGS sequence"/>
</dbReference>
<sequence length="649" mass="71624">MNTTTNVTKAEQVRALFGIQALPDELIHEALTAAGVDPNIPDGFKTLAQIGTSLIDTSIAKIGLISAVRADYNTVKSRAHIAQGNGIDKLIKYGTSGHGAENSLASAVSALIAVIGIGTGSLDLVLDGMLRLGFLREGKGKMLLEAYEIATAQPIEEDFQRPGYLPSAGDISPIQSNPPRKTPLPSIPSPDDRAINGVRVGTEQIVLSSTPDITVPPSLTFSDDPETWALNDLDIRSVNHSRPCSPEGEVLQATNVPVPLDLEYPLHSSYDCSLPTVPVTACLSLQDLPSRIEEHCWAGLEPSNQSEAIVQVLKEPCISQVSRKRHSSTQLSNRPEKRAATSPKIKYGGFLERESQKCEAKGHPLPCETYFQRHIEQRLLTTLRSSDPLGTILIRIADAGAFICLKNALLSSNLSSGEIVSRQTSKKDRYEIINRLDGKFALNVLLKRYHLMELFRDCGGLQSRTSTNSVFYTVESFPPKAQKKGNPNHNDDAMITERMMREVFPQLSTDNPEYERRRRAMTRLRIIGRRYQTLVNNFGQSIICLLQPCSLTGELDKGVSDNMIYDLKEADFKLLVELLEASQGKPLRDLCTKANPVVEELIYGHQTRAHRLRLQEVEIEDIVTIPKGSPDLELLLSSEDSMHEHRVIA</sequence>
<organism evidence="2 3">
    <name type="scientific">Penicillium camemberti (strain FM 013)</name>
    <dbReference type="NCBI Taxonomy" id="1429867"/>
    <lineage>
        <taxon>Eukaryota</taxon>
        <taxon>Fungi</taxon>
        <taxon>Dikarya</taxon>
        <taxon>Ascomycota</taxon>
        <taxon>Pezizomycotina</taxon>
        <taxon>Eurotiomycetes</taxon>
        <taxon>Eurotiomycetidae</taxon>
        <taxon>Eurotiales</taxon>
        <taxon>Aspergillaceae</taxon>
        <taxon>Penicillium</taxon>
    </lineage>
</organism>
<dbReference type="AlphaFoldDB" id="A0A0G4PXT0"/>
<evidence type="ECO:0000256" key="1">
    <source>
        <dbReference type="SAM" id="MobiDB-lite"/>
    </source>
</evidence>
<evidence type="ECO:0000313" key="3">
    <source>
        <dbReference type="Proteomes" id="UP000053732"/>
    </source>
</evidence>
<dbReference type="STRING" id="1429867.A0A0G4PXT0"/>
<proteinExistence type="predicted"/>
<name>A0A0G4PXT0_PENC3</name>
<feature type="region of interest" description="Disordered" evidence="1">
    <location>
        <begin position="160"/>
        <end position="192"/>
    </location>
</feature>
<dbReference type="EMBL" id="HG793212">
    <property type="protein sequence ID" value="CRL31149.1"/>
    <property type="molecule type" value="Genomic_DNA"/>
</dbReference>
<dbReference type="GO" id="GO:0004525">
    <property type="term" value="F:ribonuclease III activity"/>
    <property type="evidence" value="ECO:0007669"/>
    <property type="project" value="InterPro"/>
</dbReference>
<dbReference type="GO" id="GO:0006396">
    <property type="term" value="P:RNA processing"/>
    <property type="evidence" value="ECO:0007669"/>
    <property type="project" value="InterPro"/>
</dbReference>
<keyword evidence="3" id="KW-1185">Reference proteome</keyword>
<evidence type="ECO:0000313" key="2">
    <source>
        <dbReference type="EMBL" id="CRL31149.1"/>
    </source>
</evidence>
<reference evidence="2 3" key="1">
    <citation type="journal article" date="2014" name="Nat. Commun.">
        <title>Multiple recent horizontal transfers of a large genomic region in cheese making fungi.</title>
        <authorList>
            <person name="Cheeseman K."/>
            <person name="Ropars J."/>
            <person name="Renault P."/>
            <person name="Dupont J."/>
            <person name="Gouzy J."/>
            <person name="Branca A."/>
            <person name="Abraham A.L."/>
            <person name="Ceppi M."/>
            <person name="Conseiller E."/>
            <person name="Debuchy R."/>
            <person name="Malagnac F."/>
            <person name="Goarin A."/>
            <person name="Silar P."/>
            <person name="Lacoste S."/>
            <person name="Sallet E."/>
            <person name="Bensimon A."/>
            <person name="Giraud T."/>
            <person name="Brygoo Y."/>
        </authorList>
    </citation>
    <scope>NUCLEOTIDE SEQUENCE [LARGE SCALE GENOMIC DNA]</scope>
    <source>
        <strain evidence="3">FM 013</strain>
    </source>
</reference>
<dbReference type="SUPFAM" id="SSF69065">
    <property type="entry name" value="RNase III domain-like"/>
    <property type="match status" value="1"/>
</dbReference>
<accession>A0A0G4PXT0</accession>
<gene>
    <name evidence="2" type="ORF">PCAMFM013_S081g000008</name>
</gene>